<accession>A0A8S2EIA4</accession>
<dbReference type="EMBL" id="CAJNOK010013625">
    <property type="protein sequence ID" value="CAF1188292.1"/>
    <property type="molecule type" value="Genomic_DNA"/>
</dbReference>
<organism evidence="1 3">
    <name type="scientific">Didymodactylos carnosus</name>
    <dbReference type="NCBI Taxonomy" id="1234261"/>
    <lineage>
        <taxon>Eukaryota</taxon>
        <taxon>Metazoa</taxon>
        <taxon>Spiralia</taxon>
        <taxon>Gnathifera</taxon>
        <taxon>Rotifera</taxon>
        <taxon>Eurotatoria</taxon>
        <taxon>Bdelloidea</taxon>
        <taxon>Philodinida</taxon>
        <taxon>Philodinidae</taxon>
        <taxon>Didymodactylos</taxon>
    </lineage>
</organism>
<dbReference type="Proteomes" id="UP000682733">
    <property type="component" value="Unassembled WGS sequence"/>
</dbReference>
<evidence type="ECO:0000313" key="3">
    <source>
        <dbReference type="Proteomes" id="UP000677228"/>
    </source>
</evidence>
<dbReference type="EMBL" id="CAJOBA010035156">
    <property type="protein sequence ID" value="CAF3999441.1"/>
    <property type="molecule type" value="Genomic_DNA"/>
</dbReference>
<proteinExistence type="predicted"/>
<evidence type="ECO:0000313" key="1">
    <source>
        <dbReference type="EMBL" id="CAF1188292.1"/>
    </source>
</evidence>
<comment type="caution">
    <text evidence="1">The sequence shown here is derived from an EMBL/GenBank/DDBJ whole genome shotgun (WGS) entry which is preliminary data.</text>
</comment>
<gene>
    <name evidence="1" type="ORF">OVA965_LOCUS23409</name>
    <name evidence="2" type="ORF">TMI583_LOCUS24131</name>
</gene>
<evidence type="ECO:0000313" key="2">
    <source>
        <dbReference type="EMBL" id="CAF3999441.1"/>
    </source>
</evidence>
<sequence length="134" mass="14570">MIAPRLGFCVANPNPIGSDVKHFMAANSLLAAQYIAAFASSVADSTVDLFIVLIWTEPSTVKMIVDTFEALAAAANCERVAIKVDSIRSPKHADPDITNEDLYPLFILDAKQCISTNSQQALVIHQRKKRVANV</sequence>
<dbReference type="AlphaFoldDB" id="A0A8S2EIA4"/>
<name>A0A8S2EIA4_9BILA</name>
<protein>
    <submittedName>
        <fullName evidence="1">Uncharacterized protein</fullName>
    </submittedName>
</protein>
<reference evidence="1" key="1">
    <citation type="submission" date="2021-02" db="EMBL/GenBank/DDBJ databases">
        <authorList>
            <person name="Nowell W R."/>
        </authorList>
    </citation>
    <scope>NUCLEOTIDE SEQUENCE</scope>
</reference>
<dbReference type="Proteomes" id="UP000677228">
    <property type="component" value="Unassembled WGS sequence"/>
</dbReference>